<proteinExistence type="predicted"/>
<name>A0A1H6US58_9GAMM</name>
<dbReference type="Proteomes" id="UP000242999">
    <property type="component" value="Unassembled WGS sequence"/>
</dbReference>
<dbReference type="AlphaFoldDB" id="A0A1H6US58"/>
<evidence type="ECO:0000313" key="1">
    <source>
        <dbReference type="EMBL" id="SEI91110.1"/>
    </source>
</evidence>
<dbReference type="SUPFAM" id="SSF48029">
    <property type="entry name" value="FliG"/>
    <property type="match status" value="1"/>
</dbReference>
<accession>A0A1H6US58</accession>
<dbReference type="InterPro" id="IPR011002">
    <property type="entry name" value="FliG_a-hlx"/>
</dbReference>
<dbReference type="EMBL" id="FNYH01000017">
    <property type="protein sequence ID" value="SEI91110.1"/>
    <property type="molecule type" value="Genomic_DNA"/>
</dbReference>
<organism evidence="1 2">
    <name type="scientific">Allopseudospirillum japonicum</name>
    <dbReference type="NCBI Taxonomy" id="64971"/>
    <lineage>
        <taxon>Bacteria</taxon>
        <taxon>Pseudomonadati</taxon>
        <taxon>Pseudomonadota</taxon>
        <taxon>Gammaproteobacteria</taxon>
        <taxon>Oceanospirillales</taxon>
        <taxon>Oceanospirillaceae</taxon>
        <taxon>Allopseudospirillum</taxon>
    </lineage>
</organism>
<gene>
    <name evidence="1" type="ORF">SAMN05421831_11723</name>
</gene>
<evidence type="ECO:0000313" key="2">
    <source>
        <dbReference type="Proteomes" id="UP000242999"/>
    </source>
</evidence>
<reference evidence="2" key="1">
    <citation type="submission" date="2016-10" db="EMBL/GenBank/DDBJ databases">
        <authorList>
            <person name="Varghese N."/>
            <person name="Submissions S."/>
        </authorList>
    </citation>
    <scope>NUCLEOTIDE SEQUENCE [LARGE SCALE GENOMIC DNA]</scope>
    <source>
        <strain evidence="2">DSM 7165</strain>
    </source>
</reference>
<sequence>MLETRVYTQKEQLHIQLGYCHVQIPLNQGQALRDQLQHQLLHALEDTQTSSPEAQQHLQRCGYFLQVACQFDEEGFRTLLQEIDSAFLAKLVRYARREYPRFVERLQETMNERAYAQLEEQVLNLIPVSLKDLVRLLQQLQHILTLVAEGRVIPQWPHPEFNAQAAQEQVQNLLPYFKSLADLPPADSQRFLQSLENEHLTQVLVLARQFNQSNLMDKLNQFLGQEAYDQYYLLAQQSVDLPLWEQARVLDTLVTPTLPKNQQAVSKTPPPAPLDPKLAQKAKAFLDQLATLNPSLIQSLLKQVSRQEMAHLYQASQQVESQKFQQILTRILPEKLRQTLASQGAPDGRQLAQLLQNLNLKIKALRQAANNQ</sequence>
<dbReference type="RefSeq" id="WP_093312344.1">
    <property type="nucleotide sequence ID" value="NZ_FNYH01000017.1"/>
</dbReference>
<keyword evidence="2" id="KW-1185">Reference proteome</keyword>
<dbReference type="Gene3D" id="1.10.220.30">
    <property type="match status" value="1"/>
</dbReference>
<protein>
    <submittedName>
        <fullName evidence="1">Uncharacterized protein</fullName>
    </submittedName>
</protein>
<dbReference type="STRING" id="64971.SAMN05421831_11723"/>